<accession>A0A0C3G089</accession>
<dbReference type="Gene3D" id="3.90.550.10">
    <property type="entry name" value="Spore Coat Polysaccharide Biosynthesis Protein SpsA, Chain A"/>
    <property type="match status" value="1"/>
</dbReference>
<dbReference type="HOGENOM" id="CLU_005635_0_0_1"/>
<dbReference type="GO" id="GO:0016740">
    <property type="term" value="F:transferase activity"/>
    <property type="evidence" value="ECO:0007669"/>
    <property type="project" value="UniProtKB-KW"/>
</dbReference>
<dbReference type="InterPro" id="IPR001173">
    <property type="entry name" value="Glyco_trans_2-like"/>
</dbReference>
<evidence type="ECO:0000259" key="1">
    <source>
        <dbReference type="Pfam" id="PF00535"/>
    </source>
</evidence>
<dbReference type="Pfam" id="PF00535">
    <property type="entry name" value="Glycos_transf_2"/>
    <property type="match status" value="1"/>
</dbReference>
<proteinExistence type="predicted"/>
<dbReference type="InterPro" id="IPR029044">
    <property type="entry name" value="Nucleotide-diphossugar_trans"/>
</dbReference>
<organism evidence="3 4">
    <name type="scientific">Piloderma croceum (strain F 1598)</name>
    <dbReference type="NCBI Taxonomy" id="765440"/>
    <lineage>
        <taxon>Eukaryota</taxon>
        <taxon>Fungi</taxon>
        <taxon>Dikarya</taxon>
        <taxon>Basidiomycota</taxon>
        <taxon>Agaricomycotina</taxon>
        <taxon>Agaricomycetes</taxon>
        <taxon>Agaricomycetidae</taxon>
        <taxon>Atheliales</taxon>
        <taxon>Atheliaceae</taxon>
        <taxon>Piloderma</taxon>
    </lineage>
</organism>
<dbReference type="Gene3D" id="3.90.25.10">
    <property type="entry name" value="UDP-galactose 4-epimerase, domain 1"/>
    <property type="match status" value="1"/>
</dbReference>
<evidence type="ECO:0000313" key="3">
    <source>
        <dbReference type="EMBL" id="KIM84011.1"/>
    </source>
</evidence>
<reference evidence="4" key="2">
    <citation type="submission" date="2015-01" db="EMBL/GenBank/DDBJ databases">
        <title>Evolutionary Origins and Diversification of the Mycorrhizal Mutualists.</title>
        <authorList>
            <consortium name="DOE Joint Genome Institute"/>
            <consortium name="Mycorrhizal Genomics Consortium"/>
            <person name="Kohler A."/>
            <person name="Kuo A."/>
            <person name="Nagy L.G."/>
            <person name="Floudas D."/>
            <person name="Copeland A."/>
            <person name="Barry K.W."/>
            <person name="Cichocki N."/>
            <person name="Veneault-Fourrey C."/>
            <person name="LaButti K."/>
            <person name="Lindquist E.A."/>
            <person name="Lipzen A."/>
            <person name="Lundell T."/>
            <person name="Morin E."/>
            <person name="Murat C."/>
            <person name="Riley R."/>
            <person name="Ohm R."/>
            <person name="Sun H."/>
            <person name="Tunlid A."/>
            <person name="Henrissat B."/>
            <person name="Grigoriev I.V."/>
            <person name="Hibbett D.S."/>
            <person name="Martin F."/>
        </authorList>
    </citation>
    <scope>NUCLEOTIDE SEQUENCE [LARGE SCALE GENOMIC DNA]</scope>
    <source>
        <strain evidence="4">F 1598</strain>
    </source>
</reference>
<protein>
    <submittedName>
        <fullName evidence="3">Glycosyltransferase family 2 protein</fullName>
    </submittedName>
</protein>
<dbReference type="PANTHER" id="PTHR43245">
    <property type="entry name" value="BIFUNCTIONAL POLYMYXIN RESISTANCE PROTEIN ARNA"/>
    <property type="match status" value="1"/>
</dbReference>
<gene>
    <name evidence="3" type="ORF">PILCRDRAFT_422703</name>
</gene>
<dbReference type="AlphaFoldDB" id="A0A0C3G089"/>
<sequence>MLSNKTADIILVTGGHGFIGGHVSRRLHQLGYRVRIADITPQACLPGNICTELLVGNLCDHSFCTKAVRGVHTVLHFAATMGGMGTIHSTNDFAIYSENHAMMLNMISAAVKTGVKRFLYASSACVYPECLQEHQGNADISLREDDVWKNPPPKPQGLYGLEKLASEVLLQQYAPKLDIRIARFHNVYGPGGAWNNGREKAPAALLRKALAIQLADHSKNIMEIWGDGLQRRSFLWIEDCIDAVLCLLQSSCTEPINIGSTRSVTIKELADIALGIAGVNENVEYQYDSEKPVGVASRNSNNDFVHQQLGWEPTTPLEEGMHVTGQWIHAELKRLIQPLEGQELISMLQRLQKSQLVNLQSDGIVFAILLPITSRGSASPQDCLRNLARFAQSLLRTTWRDIHELGGHRFGFKLYLAIDEDDKFLWESLQGSNKAKDVLEGHGILDIISLSCNYPRGHICSIWRDCARRAWEDGCEYITLMGDDVSLEDEGWMRDAHSAFTNMSTDERMPSGFGCVAFTDTTFPGMPTFPIVHRTHMDIFEGEVVPQNFVNQDGDPFLFQLYRRWNCSRMFSSRIRNGLGGSEPARYTKQHATDWTFETLDYATTSVEMWLSKRNIPALRKLTLDVIIPCYRVQMAFLEPILQLRPSDTCNVMFIVIIDNPQSPHIAELLRKYAHRPDIRIRINAKNMGASASRNRGMQESAAEWIHFLDDDISPRSDIFVEAEKLIRTHSKAAGFIGNALFPPAHKIFPTAVHLAGVTYFWDIANKISDDVPWGVTANLVARRNKDDVYYNLQFPKTGGGEDIDFCRRKRQYSLEHGGEGFRAAPNVVVTHPWWYGGKRSYKRFYMWSIGDGALVKMFPEHTYIDHAPNSAEQLLVCAIAVIVAVLSNSHRLFIFAGKLGGAVMLANVIHDMYRHLWRNKDRTKGINSTLGGTSWLLAVVESTFIRIASEMGRAVGMLLRGEFVYLGRRFDWFTGRAGNGPRNEERRNNLERIFISVAIVACARDL</sequence>
<evidence type="ECO:0000313" key="4">
    <source>
        <dbReference type="Proteomes" id="UP000054166"/>
    </source>
</evidence>
<reference evidence="3 4" key="1">
    <citation type="submission" date="2014-04" db="EMBL/GenBank/DDBJ databases">
        <authorList>
            <consortium name="DOE Joint Genome Institute"/>
            <person name="Kuo A."/>
            <person name="Tarkka M."/>
            <person name="Buscot F."/>
            <person name="Kohler A."/>
            <person name="Nagy L.G."/>
            <person name="Floudas D."/>
            <person name="Copeland A."/>
            <person name="Barry K.W."/>
            <person name="Cichocki N."/>
            <person name="Veneault-Fourrey C."/>
            <person name="LaButti K."/>
            <person name="Lindquist E.A."/>
            <person name="Lipzen A."/>
            <person name="Lundell T."/>
            <person name="Morin E."/>
            <person name="Murat C."/>
            <person name="Sun H."/>
            <person name="Tunlid A."/>
            <person name="Henrissat B."/>
            <person name="Grigoriev I.V."/>
            <person name="Hibbett D.S."/>
            <person name="Martin F."/>
            <person name="Nordberg H.P."/>
            <person name="Cantor M.N."/>
            <person name="Hua S.X."/>
        </authorList>
    </citation>
    <scope>NUCLEOTIDE SEQUENCE [LARGE SCALE GENOMIC DNA]</scope>
    <source>
        <strain evidence="3 4">F 1598</strain>
    </source>
</reference>
<dbReference type="STRING" id="765440.A0A0C3G089"/>
<dbReference type="InterPro" id="IPR050177">
    <property type="entry name" value="Lipid_A_modif_metabolic_enz"/>
</dbReference>
<dbReference type="Proteomes" id="UP000054166">
    <property type="component" value="Unassembled WGS sequence"/>
</dbReference>
<dbReference type="Pfam" id="PF01370">
    <property type="entry name" value="Epimerase"/>
    <property type="match status" value="1"/>
</dbReference>
<dbReference type="InParanoid" id="A0A0C3G089"/>
<name>A0A0C3G089_PILCF</name>
<dbReference type="InterPro" id="IPR001509">
    <property type="entry name" value="Epimerase_deHydtase"/>
</dbReference>
<dbReference type="OrthoDB" id="331544at2759"/>
<dbReference type="InterPro" id="IPR036291">
    <property type="entry name" value="NAD(P)-bd_dom_sf"/>
</dbReference>
<dbReference type="EMBL" id="KN832989">
    <property type="protein sequence ID" value="KIM84011.1"/>
    <property type="molecule type" value="Genomic_DNA"/>
</dbReference>
<keyword evidence="4" id="KW-1185">Reference proteome</keyword>
<dbReference type="SUPFAM" id="SSF51735">
    <property type="entry name" value="NAD(P)-binding Rossmann-fold domains"/>
    <property type="match status" value="1"/>
</dbReference>
<dbReference type="CDD" id="cd00761">
    <property type="entry name" value="Glyco_tranf_GTA_type"/>
    <property type="match status" value="1"/>
</dbReference>
<keyword evidence="3" id="KW-0808">Transferase</keyword>
<dbReference type="PANTHER" id="PTHR43245:SF53">
    <property type="entry name" value="EPIMERASE-RELATED"/>
    <property type="match status" value="1"/>
</dbReference>
<feature type="domain" description="NAD-dependent epimerase/dehydratase" evidence="2">
    <location>
        <begin position="10"/>
        <end position="259"/>
    </location>
</feature>
<evidence type="ECO:0000259" key="2">
    <source>
        <dbReference type="Pfam" id="PF01370"/>
    </source>
</evidence>
<dbReference type="Gene3D" id="3.40.50.720">
    <property type="entry name" value="NAD(P)-binding Rossmann-like Domain"/>
    <property type="match status" value="1"/>
</dbReference>
<dbReference type="SUPFAM" id="SSF53448">
    <property type="entry name" value="Nucleotide-diphospho-sugar transferases"/>
    <property type="match status" value="1"/>
</dbReference>
<feature type="domain" description="Glycosyltransferase 2-like" evidence="1">
    <location>
        <begin position="626"/>
        <end position="718"/>
    </location>
</feature>